<dbReference type="SUPFAM" id="SSF47862">
    <property type="entry name" value="Saposin"/>
    <property type="match status" value="1"/>
</dbReference>
<dbReference type="SMART" id="SM00741">
    <property type="entry name" value="SapB"/>
    <property type="match status" value="1"/>
</dbReference>
<dbReference type="Proteomes" id="UP001642540">
    <property type="component" value="Unassembled WGS sequence"/>
</dbReference>
<dbReference type="InterPro" id="IPR011001">
    <property type="entry name" value="Saposin-like"/>
</dbReference>
<keyword evidence="2" id="KW-0378">Hydrolase</keyword>
<keyword evidence="5" id="KW-0326">Glycosidase</keyword>
<dbReference type="InterPro" id="IPR029052">
    <property type="entry name" value="Metallo-depent_PP-like"/>
</dbReference>
<dbReference type="Pfam" id="PF00149">
    <property type="entry name" value="Metallophos"/>
    <property type="match status" value="1"/>
</dbReference>
<dbReference type="EMBL" id="CAXLJM020000160">
    <property type="protein sequence ID" value="CAL8144222.1"/>
    <property type="molecule type" value="Genomic_DNA"/>
</dbReference>
<evidence type="ECO:0000313" key="10">
    <source>
        <dbReference type="Proteomes" id="UP001642540"/>
    </source>
</evidence>
<feature type="region of interest" description="Disordered" evidence="7">
    <location>
        <begin position="99"/>
        <end position="119"/>
    </location>
</feature>
<evidence type="ECO:0000256" key="2">
    <source>
        <dbReference type="ARBA" id="ARBA00022801"/>
    </source>
</evidence>
<reference evidence="9 10" key="1">
    <citation type="submission" date="2024-08" db="EMBL/GenBank/DDBJ databases">
        <authorList>
            <person name="Cucini C."/>
            <person name="Frati F."/>
        </authorList>
    </citation>
    <scope>NUCLEOTIDE SEQUENCE [LARGE SCALE GENOMIC DNA]</scope>
</reference>
<evidence type="ECO:0000256" key="6">
    <source>
        <dbReference type="ARBA" id="ARBA00047268"/>
    </source>
</evidence>
<evidence type="ECO:0000256" key="3">
    <source>
        <dbReference type="ARBA" id="ARBA00023157"/>
    </source>
</evidence>
<name>A0ABP1S6M5_9HEXA</name>
<accession>A0ABP1S6M5</accession>
<proteinExistence type="inferred from homology"/>
<keyword evidence="3" id="KW-1015">Disulfide bond</keyword>
<comment type="caution">
    <text evidence="9">The sequence shown here is derived from an EMBL/GenBank/DDBJ whole genome shotgun (WGS) entry which is preliminary data.</text>
</comment>
<dbReference type="InterPro" id="IPR041805">
    <property type="entry name" value="ASMase/PPN1_MPP"/>
</dbReference>
<keyword evidence="4" id="KW-0325">Glycoprotein</keyword>
<feature type="domain" description="Saposin B-type" evidence="8">
    <location>
        <begin position="246"/>
        <end position="330"/>
    </location>
</feature>
<dbReference type="PANTHER" id="PTHR10340">
    <property type="entry name" value="SPHINGOMYELIN PHOSPHODIESTERASE"/>
    <property type="match status" value="1"/>
</dbReference>
<dbReference type="Gene3D" id="3.60.21.10">
    <property type="match status" value="1"/>
</dbReference>
<keyword evidence="10" id="KW-1185">Reference proteome</keyword>
<dbReference type="SUPFAM" id="SSF56300">
    <property type="entry name" value="Metallo-dependent phosphatases"/>
    <property type="match status" value="1"/>
</dbReference>
<dbReference type="InterPro" id="IPR004843">
    <property type="entry name" value="Calcineurin-like_PHP"/>
</dbReference>
<evidence type="ECO:0000256" key="7">
    <source>
        <dbReference type="SAM" id="MobiDB-lite"/>
    </source>
</evidence>
<evidence type="ECO:0000256" key="1">
    <source>
        <dbReference type="ARBA" id="ARBA00008234"/>
    </source>
</evidence>
<protein>
    <recommendedName>
        <fullName evidence="8">Saposin B-type domain-containing protein</fullName>
    </recommendedName>
</protein>
<dbReference type="PROSITE" id="PS50015">
    <property type="entry name" value="SAP_B"/>
    <property type="match status" value="1"/>
</dbReference>
<comment type="similarity">
    <text evidence="1">Belongs to the acid sphingomyelinase family.</text>
</comment>
<dbReference type="PANTHER" id="PTHR10340:SF34">
    <property type="entry name" value="SPHINGOMYELIN PHOSPHODIESTERASE"/>
    <property type="match status" value="1"/>
</dbReference>
<evidence type="ECO:0000256" key="4">
    <source>
        <dbReference type="ARBA" id="ARBA00023180"/>
    </source>
</evidence>
<gene>
    <name evidence="9" type="ORF">ODALV1_LOCUS30127</name>
</gene>
<evidence type="ECO:0000259" key="8">
    <source>
        <dbReference type="PROSITE" id="PS50015"/>
    </source>
</evidence>
<evidence type="ECO:0000313" key="9">
    <source>
        <dbReference type="EMBL" id="CAL8144222.1"/>
    </source>
</evidence>
<dbReference type="Gene3D" id="1.10.225.10">
    <property type="entry name" value="Saposin-like"/>
    <property type="match status" value="1"/>
</dbReference>
<dbReference type="CDD" id="cd00842">
    <property type="entry name" value="MPP_ASMase"/>
    <property type="match status" value="1"/>
</dbReference>
<organism evidence="9 10">
    <name type="scientific">Orchesella dallaii</name>
    <dbReference type="NCBI Taxonomy" id="48710"/>
    <lineage>
        <taxon>Eukaryota</taxon>
        <taxon>Metazoa</taxon>
        <taxon>Ecdysozoa</taxon>
        <taxon>Arthropoda</taxon>
        <taxon>Hexapoda</taxon>
        <taxon>Collembola</taxon>
        <taxon>Entomobryomorpha</taxon>
        <taxon>Entomobryoidea</taxon>
        <taxon>Orchesellidae</taxon>
        <taxon>Orchesellinae</taxon>
        <taxon>Orchesella</taxon>
    </lineage>
</organism>
<sequence length="808" mass="91371">MNLNIYSETRAESIVHCTCSNNDHGPRHTKYRRKYEDSSCGSWTWKSRSSSVVAICLTALVFLSAIAQASSLSSSDEVVTSPPRESLSETFQALSILSNSTSRDDDDSSIASPTSPPIVSTTDVYTNALRFLRKKERQSKRLRISNRTSTSTRARPRVTRVRVKDGVKVARIQDANSTVNITKRKDDDDISDTEIQDLTNMMANMTVDNRAGSGRSMDGFSSMFSKFTRVLDFGRVVREIETSVMTSVSCTACKAGVGLLFHYVNSGRTNQEIAHAAVKLCVNLKMQTPRVCSGIISLYVDEVVEVLKGVILTSNEICALVVGESCGSQITPAMQWGVNFPPIPKPPFPGYPTPKLDAPKLKVLQISDTHWDPFYEPGSNAECNEPLCCRITSGPKPPRPHLGAGLWGDYRKCDTPRQTMESMFDHISRAHPDIDYIIWTGDIPAHDVWNQTHAGNINVIRETVDMFTQYFPHLPIFPALGNHESVPVNSFAPPWVSNSKFNIEWLYNELEKDWSRWLPETTYRTIREGAYYSAMISPGFKLISINTNYCNNKNWWLLVNSTDPSNELKWLIYELQSSEFAGEKVHIIGHIPPGHADCMATWSRNYYQIISRYENTVAAQFFGHTHYDEIELFYPPEEPFRPSSVAYIGPSVTPYYNLNPGYRIYYVDGDYSTSSRTVVDHETWIADISDANRLRSTQLSWFKLYSAKEAYGMSALNPGSWDDLIMAMYRNKRLFNLYYRFYNKNSPVAADCDDECRQRLLCDARSGKSHAREELCRPRPVHVRTSRGGLAERPQSRFSQIVDTISSA</sequence>
<evidence type="ECO:0000256" key="5">
    <source>
        <dbReference type="ARBA" id="ARBA00023295"/>
    </source>
</evidence>
<dbReference type="InterPro" id="IPR008139">
    <property type="entry name" value="SaposinB_dom"/>
</dbReference>
<comment type="catalytic activity">
    <reaction evidence="6">
        <text>a sphingomyelin + H2O = phosphocholine + an N-acylsphing-4-enine + H(+)</text>
        <dbReference type="Rhea" id="RHEA:19253"/>
        <dbReference type="ChEBI" id="CHEBI:15377"/>
        <dbReference type="ChEBI" id="CHEBI:15378"/>
        <dbReference type="ChEBI" id="CHEBI:17636"/>
        <dbReference type="ChEBI" id="CHEBI:52639"/>
        <dbReference type="ChEBI" id="CHEBI:295975"/>
        <dbReference type="EC" id="3.1.4.12"/>
    </reaction>
    <physiologicalReaction direction="left-to-right" evidence="6">
        <dbReference type="Rhea" id="RHEA:19254"/>
    </physiologicalReaction>
</comment>